<dbReference type="InterPro" id="IPR042216">
    <property type="entry name" value="MitoNEET_CISD"/>
</dbReference>
<dbReference type="Pfam" id="PF09360">
    <property type="entry name" value="zf-CDGSH"/>
    <property type="match status" value="2"/>
</dbReference>
<evidence type="ECO:0000256" key="1">
    <source>
        <dbReference type="ARBA" id="ARBA00022714"/>
    </source>
</evidence>
<dbReference type="InterPro" id="IPR016548">
    <property type="entry name" value="UCP009180"/>
</dbReference>
<dbReference type="Pfam" id="PF06902">
    <property type="entry name" value="Fer4_19"/>
    <property type="match status" value="1"/>
</dbReference>
<keyword evidence="7" id="KW-1185">Reference proteome</keyword>
<accession>A0A844YKJ6</accession>
<dbReference type="PANTHER" id="PTHR46491:SF3">
    <property type="entry name" value="CDGSH IRON-SULFUR DOMAIN-CONTAINING PROTEIN 3, MITOCHONDRIAL"/>
    <property type="match status" value="1"/>
</dbReference>
<name>A0A844YKJ6_9SPHN</name>
<comment type="caution">
    <text evidence="6">The sequence shown here is derived from an EMBL/GenBank/DDBJ whole genome shotgun (WGS) entry which is preliminary data.</text>
</comment>
<dbReference type="InterPro" id="IPR052950">
    <property type="entry name" value="CISD"/>
</dbReference>
<keyword evidence="2" id="KW-0479">Metal-binding</keyword>
<reference evidence="6 7" key="1">
    <citation type="submission" date="2019-12" db="EMBL/GenBank/DDBJ databases">
        <title>Genomic-based taxomic classification of the family Erythrobacteraceae.</title>
        <authorList>
            <person name="Xu L."/>
        </authorList>
    </citation>
    <scope>NUCLEOTIDE SEQUENCE [LARGE SCALE GENOMIC DNA]</scope>
    <source>
        <strain evidence="6 7">MCCC 1A09965</strain>
    </source>
</reference>
<sequence length="222" mass="24453">MSITEDGPYVVTGSIPLREQSIAVNETGESIEWQPTKTYPAKKKYALCRCGQSANKPYCDNSHADEGFEGLETASMKPYAEQAKVLDGPRFKLMDQEDLCALARFCDTHQTVWDEVEKTDDPEVAAIFLDQIKDCVSGRLVAIDTATGEPIEAPREQQISTTQDPAEQCSGPLYVEGGIRLISADGKEYERRSRMALCRCGASGNKPFCDGTHVKIGFSDKE</sequence>
<evidence type="ECO:0000256" key="3">
    <source>
        <dbReference type="ARBA" id="ARBA00023004"/>
    </source>
</evidence>
<dbReference type="GO" id="GO:0005737">
    <property type="term" value="C:cytoplasm"/>
    <property type="evidence" value="ECO:0007669"/>
    <property type="project" value="UniProtKB-ARBA"/>
</dbReference>
<dbReference type="OrthoDB" id="9795032at2"/>
<proteinExistence type="predicted"/>
<dbReference type="InterPro" id="IPR010693">
    <property type="entry name" value="Divergent_4Fe-4S_mono-cluster"/>
</dbReference>
<evidence type="ECO:0000313" key="6">
    <source>
        <dbReference type="EMBL" id="MXO63548.1"/>
    </source>
</evidence>
<feature type="domain" description="Iron-binding zinc finger CDGSH type" evidence="5">
    <location>
        <begin position="32"/>
        <end position="69"/>
    </location>
</feature>
<evidence type="ECO:0000313" key="7">
    <source>
        <dbReference type="Proteomes" id="UP000445582"/>
    </source>
</evidence>
<dbReference type="Proteomes" id="UP000445582">
    <property type="component" value="Unassembled WGS sequence"/>
</dbReference>
<feature type="domain" description="Iron-binding zinc finger CDGSH type" evidence="5">
    <location>
        <begin position="182"/>
        <end position="219"/>
    </location>
</feature>
<keyword evidence="4" id="KW-0411">Iron-sulfur</keyword>
<dbReference type="AlphaFoldDB" id="A0A844YKJ6"/>
<dbReference type="PIRSF" id="PIRSF009180">
    <property type="entry name" value="UCP009180"/>
    <property type="match status" value="1"/>
</dbReference>
<organism evidence="6 7">
    <name type="scientific">Qipengyuania oceanensis</name>
    <dbReference type="NCBI Taxonomy" id="1463597"/>
    <lineage>
        <taxon>Bacteria</taxon>
        <taxon>Pseudomonadati</taxon>
        <taxon>Pseudomonadota</taxon>
        <taxon>Alphaproteobacteria</taxon>
        <taxon>Sphingomonadales</taxon>
        <taxon>Erythrobacteraceae</taxon>
        <taxon>Qipengyuania</taxon>
    </lineage>
</organism>
<keyword evidence="1" id="KW-0001">2Fe-2S</keyword>
<evidence type="ECO:0000256" key="4">
    <source>
        <dbReference type="ARBA" id="ARBA00023014"/>
    </source>
</evidence>
<dbReference type="PANTHER" id="PTHR46491">
    <property type="entry name" value="CDGSH IRON SULFUR DOMAIN PROTEIN HOMOLOG"/>
    <property type="match status" value="1"/>
</dbReference>
<evidence type="ECO:0000259" key="5">
    <source>
        <dbReference type="SMART" id="SM00704"/>
    </source>
</evidence>
<dbReference type="Gene3D" id="3.40.5.90">
    <property type="entry name" value="CDGSH iron-sulfur domain, mitoNEET-type"/>
    <property type="match status" value="2"/>
</dbReference>
<dbReference type="EMBL" id="WTYN01000002">
    <property type="protein sequence ID" value="MXO63548.1"/>
    <property type="molecule type" value="Genomic_DNA"/>
</dbReference>
<dbReference type="SMART" id="SM00704">
    <property type="entry name" value="ZnF_CDGSH"/>
    <property type="match status" value="2"/>
</dbReference>
<gene>
    <name evidence="6" type="ORF">GRI48_11045</name>
</gene>
<protein>
    <submittedName>
        <fullName evidence="6">Iron-binding protein</fullName>
    </submittedName>
</protein>
<keyword evidence="3" id="KW-0408">Iron</keyword>
<dbReference type="GO" id="GO:0046872">
    <property type="term" value="F:metal ion binding"/>
    <property type="evidence" value="ECO:0007669"/>
    <property type="project" value="UniProtKB-KW"/>
</dbReference>
<dbReference type="GO" id="GO:0051537">
    <property type="term" value="F:2 iron, 2 sulfur cluster binding"/>
    <property type="evidence" value="ECO:0007669"/>
    <property type="project" value="UniProtKB-KW"/>
</dbReference>
<dbReference type="InterPro" id="IPR018967">
    <property type="entry name" value="FeS-contain_CDGSH-typ"/>
</dbReference>
<evidence type="ECO:0000256" key="2">
    <source>
        <dbReference type="ARBA" id="ARBA00022723"/>
    </source>
</evidence>